<protein>
    <recommendedName>
        <fullName evidence="2">Big-1 domain-containing protein</fullName>
    </recommendedName>
</protein>
<name>A0A0H3ZYR8_VIBSP</name>
<dbReference type="PANTHER" id="PTHR35812">
    <property type="entry name" value="LIPOPROTEIN"/>
    <property type="match status" value="1"/>
</dbReference>
<organism evidence="3">
    <name type="scientific">Vibrio splendidus</name>
    <dbReference type="NCBI Taxonomy" id="29497"/>
    <lineage>
        <taxon>Bacteria</taxon>
        <taxon>Pseudomonadati</taxon>
        <taxon>Pseudomonadota</taxon>
        <taxon>Gammaproteobacteria</taxon>
        <taxon>Vibrionales</taxon>
        <taxon>Vibrionaceae</taxon>
        <taxon>Vibrio</taxon>
    </lineage>
</organism>
<dbReference type="InterPro" id="IPR003344">
    <property type="entry name" value="Big_1_dom"/>
</dbReference>
<dbReference type="PROSITE" id="PS51257">
    <property type="entry name" value="PROKAR_LIPOPROTEIN"/>
    <property type="match status" value="1"/>
</dbReference>
<dbReference type="PANTHER" id="PTHR35812:SF1">
    <property type="entry name" value="LIPOPROTEIN"/>
    <property type="match status" value="1"/>
</dbReference>
<evidence type="ECO:0000259" key="2">
    <source>
        <dbReference type="SMART" id="SM00634"/>
    </source>
</evidence>
<proteinExistence type="inferred from homology"/>
<dbReference type="InterPro" id="IPR013783">
    <property type="entry name" value="Ig-like_fold"/>
</dbReference>
<comment type="similarity">
    <text evidence="1">Belongs to the intimin/invasin family.</text>
</comment>
<feature type="domain" description="Big-1" evidence="2">
    <location>
        <begin position="568"/>
        <end position="660"/>
    </location>
</feature>
<evidence type="ECO:0000256" key="1">
    <source>
        <dbReference type="ARBA" id="ARBA00010116"/>
    </source>
</evidence>
<dbReference type="Pfam" id="PF02369">
    <property type="entry name" value="Big_1"/>
    <property type="match status" value="1"/>
</dbReference>
<evidence type="ECO:0000313" key="3">
    <source>
        <dbReference type="EMBL" id="AKN39752.1"/>
    </source>
</evidence>
<dbReference type="Pfam" id="PF07603">
    <property type="entry name" value="Lcl_C"/>
    <property type="match status" value="2"/>
</dbReference>
<dbReference type="SMART" id="SM00634">
    <property type="entry name" value="BID_1"/>
    <property type="match status" value="1"/>
</dbReference>
<sequence length="951" mass="100673">MNRQQKRGCGVVLAALMTVIAGCQGEGGETEGGGVGAPSPTPAPLIAHSGVVSATPGVAESVNLAPYIIAGSGVEPSVVDVTLLSENEACGEVEIENGRQVGFRTQVDGSAMCRYQYTVEANANLGNESDATGVMTVVASTASNPTLVPIPISMTLTADGGPASVEIDIAAELAKVGDSLPLGYSLSSELSVLGDGLAQANTPSLNTLKYTAVSDGPQRIIYKLEDGAGQAHKFGVIEVAVSDGSNPPPQAKDDAVYAPMVGINQTIEIDLSLPPYVTSPDGEDFQLVHVNSFNATVVPKAPDDITNKVFTFNAPIAGEHYITYVVSDHWGGFDVGMMKVTVVDPVHPQLWDDIVYNNAIYTAPLTLAQATNSKAGASGVYHDAGYNPTVAVATFRFNEASAYCGTRGRLPTSLELQRLSQDQSPAANHHWPVGLAYWASDNGTAQVVDLYDGGGTQPQPQGQYVTCVANKALSVSALDGRALNDGEDRALIEATVHVAGAPKAGERVDALVIYGGATLVSTHATTNSQGQVHFGATDTTVEPVTIMVSWERETALQNVVFYSDGLADSMTLSMTSDSGYANGVVTNAATATVLDSGGLPVAGQLVSFNTDTSTSKVVDSAPQLVTNDQGKVTARVTDTVAEPVTITAEASTRKGRVNAAKGGRFIRPDKAVTINGSEFSPPLDITAAFIASRVTHNSRNIESGGSGPRGMEVPKYDWNNANRYCNQLNYNGRQDWRLPTRGELVALYNSTQGAGMWTKHSWTTGTSFWSSTSGGSGKHWHVYMHNGDAGIRDDNNNRYVSCITLPTMFPKPVTVGNLTFSPPLSVNLARNASGVTPDSGYTEDGSTGPAGMDVAQYHWVHADQYCNQLDYDGKQDWRLPSKDELMSLYNSTQGGGMWNKHGWAGWNSSWSSTKSAGLAKHYTVQLHLGYDHANNEDYFTHDYVSCVRTGV</sequence>
<dbReference type="EMBL" id="KP795663">
    <property type="protein sequence ID" value="AKN39752.1"/>
    <property type="molecule type" value="Genomic_DNA"/>
</dbReference>
<dbReference type="SUPFAM" id="SSF49373">
    <property type="entry name" value="Invasin/intimin cell-adhesion fragments"/>
    <property type="match status" value="2"/>
</dbReference>
<reference evidence="3" key="1">
    <citation type="journal article" date="2015" name="MBio">
        <title>Eco-Evolutionary Dynamics of Episomes among Ecologically Cohesive Bacterial Populations.</title>
        <authorList>
            <person name="Xue H."/>
            <person name="Cordero O.X."/>
            <person name="Camas F.M."/>
            <person name="Trimble W."/>
            <person name="Meyer F."/>
            <person name="Guglielmini J."/>
            <person name="Rocha E.P."/>
            <person name="Polz M.F."/>
        </authorList>
    </citation>
    <scope>NUCLEOTIDE SEQUENCE</scope>
    <source>
        <strain evidence="3">ZS_101</strain>
    </source>
</reference>
<dbReference type="InterPro" id="IPR008964">
    <property type="entry name" value="Invasin/intimin_cell_adhesion"/>
</dbReference>
<dbReference type="AlphaFoldDB" id="A0A0H3ZYR8"/>
<accession>A0A0H3ZYR8</accession>
<dbReference type="Gene3D" id="2.60.40.10">
    <property type="entry name" value="Immunoglobulins"/>
    <property type="match status" value="2"/>
</dbReference>
<dbReference type="InterPro" id="IPR011460">
    <property type="entry name" value="Lcl_C"/>
</dbReference>